<accession>A0A834C3V2</accession>
<dbReference type="AlphaFoldDB" id="A0A834C3V2"/>
<dbReference type="Proteomes" id="UP000646548">
    <property type="component" value="Unassembled WGS sequence"/>
</dbReference>
<proteinExistence type="predicted"/>
<reference evidence="2" key="1">
    <citation type="journal article" name="BMC Genomics">
        <title>Long-read sequencing and de novo genome assembly of marine medaka (Oryzias melastigma).</title>
        <authorList>
            <person name="Liang P."/>
            <person name="Saqib H.S.A."/>
            <person name="Ni X."/>
            <person name="Shen Y."/>
        </authorList>
    </citation>
    <scope>NUCLEOTIDE SEQUENCE</scope>
    <source>
        <strain evidence="2">Bigg-433</strain>
    </source>
</reference>
<dbReference type="EMBL" id="WKFB01000553">
    <property type="protein sequence ID" value="KAF6719835.1"/>
    <property type="molecule type" value="Genomic_DNA"/>
</dbReference>
<evidence type="ECO:0000256" key="1">
    <source>
        <dbReference type="SAM" id="MobiDB-lite"/>
    </source>
</evidence>
<feature type="compositionally biased region" description="Basic and acidic residues" evidence="1">
    <location>
        <begin position="88"/>
        <end position="98"/>
    </location>
</feature>
<feature type="region of interest" description="Disordered" evidence="1">
    <location>
        <begin position="72"/>
        <end position="115"/>
    </location>
</feature>
<evidence type="ECO:0000313" key="2">
    <source>
        <dbReference type="EMBL" id="KAF6719835.1"/>
    </source>
</evidence>
<comment type="caution">
    <text evidence="2">The sequence shown here is derived from an EMBL/GenBank/DDBJ whole genome shotgun (WGS) entry which is preliminary data.</text>
</comment>
<evidence type="ECO:0000313" key="3">
    <source>
        <dbReference type="Proteomes" id="UP000646548"/>
    </source>
</evidence>
<name>A0A834C3V2_ORYME</name>
<organism evidence="2 3">
    <name type="scientific">Oryzias melastigma</name>
    <name type="common">Marine medaka</name>
    <dbReference type="NCBI Taxonomy" id="30732"/>
    <lineage>
        <taxon>Eukaryota</taxon>
        <taxon>Metazoa</taxon>
        <taxon>Chordata</taxon>
        <taxon>Craniata</taxon>
        <taxon>Vertebrata</taxon>
        <taxon>Euteleostomi</taxon>
        <taxon>Actinopterygii</taxon>
        <taxon>Neopterygii</taxon>
        <taxon>Teleostei</taxon>
        <taxon>Neoteleostei</taxon>
        <taxon>Acanthomorphata</taxon>
        <taxon>Ovalentaria</taxon>
        <taxon>Atherinomorphae</taxon>
        <taxon>Beloniformes</taxon>
        <taxon>Adrianichthyidae</taxon>
        <taxon>Oryziinae</taxon>
        <taxon>Oryzias</taxon>
    </lineage>
</organism>
<feature type="region of interest" description="Disordered" evidence="1">
    <location>
        <begin position="29"/>
        <end position="51"/>
    </location>
</feature>
<sequence>MEEHGSLPVPMVLIPAGKARICGASTLSGQTHGGQLSGAEAGVRRRERARTSSGHAVQLLLISLMDMRAAALTPEKQHPSAGAQAEPRWAEESEHPPRADPWLPPGMTVLPGDGGSLPEPAEHLCRSFCFLLRL</sequence>
<protein>
    <submittedName>
        <fullName evidence="2">Uncharacterized protein</fullName>
    </submittedName>
</protein>
<gene>
    <name evidence="2" type="ORF">FQA47_018591</name>
</gene>